<evidence type="ECO:0000256" key="7">
    <source>
        <dbReference type="ARBA" id="ARBA00022840"/>
    </source>
</evidence>
<evidence type="ECO:0000256" key="12">
    <source>
        <dbReference type="RuleBase" id="RU004165"/>
    </source>
</evidence>
<accession>A0A166AVC4</accession>
<evidence type="ECO:0000256" key="1">
    <source>
        <dbReference type="ARBA" id="ARBA00007587"/>
    </source>
</evidence>
<dbReference type="AlphaFoldDB" id="A0A166AVC4"/>
<dbReference type="PANTHER" id="PTHR11441">
    <property type="entry name" value="THYMIDINE KINASE"/>
    <property type="match status" value="1"/>
</dbReference>
<keyword evidence="7 8" id="KW-0067">ATP-binding</keyword>
<evidence type="ECO:0000256" key="9">
    <source>
        <dbReference type="PIRSR" id="PIRSR035805-1"/>
    </source>
</evidence>
<feature type="binding site" evidence="8">
    <location>
        <position position="153"/>
    </location>
    <ligand>
        <name>Zn(2+)</name>
        <dbReference type="ChEBI" id="CHEBI:29105"/>
    </ligand>
</feature>
<evidence type="ECO:0000313" key="13">
    <source>
        <dbReference type="EMBL" id="KZL21597.1"/>
    </source>
</evidence>
<evidence type="ECO:0000256" key="6">
    <source>
        <dbReference type="ARBA" id="ARBA00022777"/>
    </source>
</evidence>
<keyword evidence="14" id="KW-1185">Reference proteome</keyword>
<feature type="binding site" evidence="10">
    <location>
        <position position="184"/>
    </location>
    <ligand>
        <name>substrate</name>
    </ligand>
</feature>
<dbReference type="NCBIfam" id="NF003300">
    <property type="entry name" value="PRK04296.1-5"/>
    <property type="match status" value="1"/>
</dbReference>
<dbReference type="GO" id="GO:0004797">
    <property type="term" value="F:thymidine kinase activity"/>
    <property type="evidence" value="ECO:0007669"/>
    <property type="project" value="UniProtKB-UniRule"/>
</dbReference>
<dbReference type="Proteomes" id="UP000076577">
    <property type="component" value="Unassembled WGS sequence"/>
</dbReference>
<evidence type="ECO:0000256" key="11">
    <source>
        <dbReference type="RuleBase" id="RU000544"/>
    </source>
</evidence>
<dbReference type="InterPro" id="IPR020633">
    <property type="entry name" value="Thymidine_kinase_CS"/>
</dbReference>
<comment type="caution">
    <text evidence="13">The sequence shown here is derived from an EMBL/GenBank/DDBJ whole genome shotgun (WGS) entry which is preliminary data.</text>
</comment>
<dbReference type="EMBL" id="LMCB01000004">
    <property type="protein sequence ID" value="KZL21597.1"/>
    <property type="molecule type" value="Genomic_DNA"/>
</dbReference>
<dbReference type="GO" id="GO:0071897">
    <property type="term" value="P:DNA biosynthetic process"/>
    <property type="evidence" value="ECO:0007669"/>
    <property type="project" value="UniProtKB-KW"/>
</dbReference>
<dbReference type="SUPFAM" id="SSF57716">
    <property type="entry name" value="Glucocorticoid receptor-like (DNA-binding domain)"/>
    <property type="match status" value="1"/>
</dbReference>
<feature type="binding site" evidence="8">
    <location>
        <begin position="15"/>
        <end position="22"/>
    </location>
    <ligand>
        <name>ATP</name>
        <dbReference type="ChEBI" id="CHEBI:30616"/>
    </ligand>
</feature>
<dbReference type="Pfam" id="PF00265">
    <property type="entry name" value="TK"/>
    <property type="match status" value="1"/>
</dbReference>
<feature type="binding site" evidence="8">
    <location>
        <position position="191"/>
    </location>
    <ligand>
        <name>Zn(2+)</name>
        <dbReference type="ChEBI" id="CHEBI:29105"/>
    </ligand>
</feature>
<dbReference type="PROSITE" id="PS00603">
    <property type="entry name" value="TK_CELLULAR_TYPE"/>
    <property type="match status" value="1"/>
</dbReference>
<sequence length="218" mass="24459">MRREGPMAKLYFNFSAMNAGKSTALLQASYNYEERGMRSLLFTAALDNRTKVGEISSRIGLTSNALTYDTQFNLFACIEQQVAEHKINAVFIDEAQFLTEDQVWQLARVADHLQVPVMAYGLRTDFQGKMFPGSAALLAISDILREIRTICWCGSKATMVARLDQNGDIVEEGDQVVIGGEEAYISLCRKHWSMRRLCEPTSENNDAQSKILCEPVDD</sequence>
<dbReference type="Gene3D" id="3.30.60.20">
    <property type="match status" value="1"/>
</dbReference>
<keyword evidence="4 8" id="KW-0808">Transferase</keyword>
<keyword evidence="8" id="KW-0479">Metal-binding</keyword>
<comment type="subcellular location">
    <subcellularLocation>
        <location evidence="8">Cytoplasm</location>
    </subcellularLocation>
</comment>
<keyword evidence="8" id="KW-0862">Zinc</keyword>
<evidence type="ECO:0000313" key="14">
    <source>
        <dbReference type="Proteomes" id="UP000076577"/>
    </source>
</evidence>
<proteinExistence type="inferred from homology"/>
<feature type="binding site" evidence="8">
    <location>
        <position position="151"/>
    </location>
    <ligand>
        <name>Zn(2+)</name>
        <dbReference type="ChEBI" id="CHEBI:29105"/>
    </ligand>
</feature>
<comment type="catalytic activity">
    <reaction evidence="8 11">
        <text>thymidine + ATP = dTMP + ADP + H(+)</text>
        <dbReference type="Rhea" id="RHEA:19129"/>
        <dbReference type="ChEBI" id="CHEBI:15378"/>
        <dbReference type="ChEBI" id="CHEBI:17748"/>
        <dbReference type="ChEBI" id="CHEBI:30616"/>
        <dbReference type="ChEBI" id="CHEBI:63528"/>
        <dbReference type="ChEBI" id="CHEBI:456216"/>
        <dbReference type="EC" id="2.7.1.21"/>
    </reaction>
</comment>
<dbReference type="Gene3D" id="3.40.50.300">
    <property type="entry name" value="P-loop containing nucleotide triphosphate hydrolases"/>
    <property type="match status" value="1"/>
</dbReference>
<feature type="active site" description="Proton acceptor" evidence="8 9">
    <location>
        <position position="94"/>
    </location>
</feature>
<evidence type="ECO:0000256" key="4">
    <source>
        <dbReference type="ARBA" id="ARBA00022679"/>
    </source>
</evidence>
<dbReference type="InterPro" id="IPR001267">
    <property type="entry name" value="Thymidine_kinase"/>
</dbReference>
<dbReference type="GO" id="GO:0005524">
    <property type="term" value="F:ATP binding"/>
    <property type="evidence" value="ECO:0007669"/>
    <property type="project" value="UniProtKB-UniRule"/>
</dbReference>
<evidence type="ECO:0000256" key="2">
    <source>
        <dbReference type="ARBA" id="ARBA00012118"/>
    </source>
</evidence>
<keyword evidence="5 8" id="KW-0547">Nucleotide-binding</keyword>
<dbReference type="EC" id="2.7.1.21" evidence="2 8"/>
<feature type="binding site" evidence="10">
    <location>
        <begin position="176"/>
        <end position="179"/>
    </location>
    <ligand>
        <name>substrate</name>
    </ligand>
</feature>
<comment type="similarity">
    <text evidence="1 8 12">Belongs to the thymidine kinase family.</text>
</comment>
<name>A0A166AVC4_9HYPH</name>
<keyword evidence="6 8" id="KW-0418">Kinase</keyword>
<dbReference type="HAMAP" id="MF_00124">
    <property type="entry name" value="Thymidine_kinase"/>
    <property type="match status" value="1"/>
</dbReference>
<dbReference type="GO" id="GO:0005829">
    <property type="term" value="C:cytosol"/>
    <property type="evidence" value="ECO:0007669"/>
    <property type="project" value="TreeGrafter"/>
</dbReference>
<keyword evidence="3 8" id="KW-0237">DNA synthesis</keyword>
<dbReference type="PANTHER" id="PTHR11441:SF0">
    <property type="entry name" value="THYMIDINE KINASE, CYTOSOLIC"/>
    <property type="match status" value="1"/>
</dbReference>
<evidence type="ECO:0000256" key="8">
    <source>
        <dbReference type="HAMAP-Rule" id="MF_00124"/>
    </source>
</evidence>
<feature type="binding site" evidence="8">
    <location>
        <begin position="93"/>
        <end position="96"/>
    </location>
    <ligand>
        <name>ATP</name>
        <dbReference type="ChEBI" id="CHEBI:30616"/>
    </ligand>
</feature>
<keyword evidence="8" id="KW-0963">Cytoplasm</keyword>
<dbReference type="SUPFAM" id="SSF52540">
    <property type="entry name" value="P-loop containing nucleoside triphosphate hydrolases"/>
    <property type="match status" value="1"/>
</dbReference>
<feature type="binding site" evidence="8">
    <location>
        <position position="188"/>
    </location>
    <ligand>
        <name>Zn(2+)</name>
        <dbReference type="ChEBI" id="CHEBI:29105"/>
    </ligand>
</feature>
<comment type="subunit">
    <text evidence="8">Homotetramer.</text>
</comment>
<dbReference type="PATRIC" id="fig|989403.3.peg.954"/>
<reference evidence="13 14" key="1">
    <citation type="journal article" date="2016" name="Front. Microbiol.">
        <title>Comparative Genomic Analysis Reveals a Diverse Repertoire of Genes Involved in Prokaryote-Eukaryote Interactions within the Pseudovibrio Genus.</title>
        <authorList>
            <person name="Romano S."/>
            <person name="Fernandez-Guerra A."/>
            <person name="Reen F.J."/>
            <person name="Glockner F.O."/>
            <person name="Crowley S.P."/>
            <person name="O'Sullivan O."/>
            <person name="Cotter P.D."/>
            <person name="Adams C."/>
            <person name="Dobson A.D."/>
            <person name="O'Gara F."/>
        </authorList>
    </citation>
    <scope>NUCLEOTIDE SEQUENCE [LARGE SCALE GENOMIC DNA]</scope>
    <source>
        <strain evidence="13 14">Ad2</strain>
    </source>
</reference>
<organism evidence="13 14">
    <name type="scientific">Pseudovibrio axinellae</name>
    <dbReference type="NCBI Taxonomy" id="989403"/>
    <lineage>
        <taxon>Bacteria</taxon>
        <taxon>Pseudomonadati</taxon>
        <taxon>Pseudomonadota</taxon>
        <taxon>Alphaproteobacteria</taxon>
        <taxon>Hyphomicrobiales</taxon>
        <taxon>Stappiaceae</taxon>
        <taxon>Pseudovibrio</taxon>
    </lineage>
</organism>
<dbReference type="GO" id="GO:0008270">
    <property type="term" value="F:zinc ion binding"/>
    <property type="evidence" value="ECO:0007669"/>
    <property type="project" value="UniProtKB-UniRule"/>
</dbReference>
<dbReference type="PIRSF" id="PIRSF035805">
    <property type="entry name" value="TK_cell"/>
    <property type="match status" value="1"/>
</dbReference>
<dbReference type="STRING" id="989403.SAMN05421798_106167"/>
<dbReference type="GO" id="GO:0046104">
    <property type="term" value="P:thymidine metabolic process"/>
    <property type="evidence" value="ECO:0007669"/>
    <property type="project" value="TreeGrafter"/>
</dbReference>
<gene>
    <name evidence="8 13" type="primary">tdk</name>
    <name evidence="13" type="ORF">PsAD2_00896</name>
</gene>
<evidence type="ECO:0000256" key="5">
    <source>
        <dbReference type="ARBA" id="ARBA00022741"/>
    </source>
</evidence>
<evidence type="ECO:0000256" key="3">
    <source>
        <dbReference type="ARBA" id="ARBA00022634"/>
    </source>
</evidence>
<evidence type="ECO:0000256" key="10">
    <source>
        <dbReference type="PIRSR" id="PIRSR035805-2"/>
    </source>
</evidence>
<protein>
    <recommendedName>
        <fullName evidence="2 8">Thymidine kinase</fullName>
        <ecNumber evidence="2 8">2.7.1.21</ecNumber>
    </recommendedName>
</protein>
<dbReference type="InterPro" id="IPR027417">
    <property type="entry name" value="P-loop_NTPase"/>
</dbReference>